<evidence type="ECO:0000259" key="1">
    <source>
        <dbReference type="SMART" id="SM01100"/>
    </source>
</evidence>
<organism evidence="2 3">
    <name type="scientific">Drosophila mauritiana</name>
    <name type="common">Fruit fly</name>
    <dbReference type="NCBI Taxonomy" id="7226"/>
    <lineage>
        <taxon>Eukaryota</taxon>
        <taxon>Metazoa</taxon>
        <taxon>Ecdysozoa</taxon>
        <taxon>Arthropoda</taxon>
        <taxon>Hexapoda</taxon>
        <taxon>Insecta</taxon>
        <taxon>Pterygota</taxon>
        <taxon>Neoptera</taxon>
        <taxon>Endopterygota</taxon>
        <taxon>Diptera</taxon>
        <taxon>Brachycera</taxon>
        <taxon>Muscomorpha</taxon>
        <taxon>Ephydroidea</taxon>
        <taxon>Drosophilidae</taxon>
        <taxon>Drosophila</taxon>
        <taxon>Sophophora</taxon>
    </lineage>
</organism>
<feature type="domain" description="CRAL/TRIO N-terminal" evidence="1">
    <location>
        <begin position="48"/>
        <end position="73"/>
    </location>
</feature>
<dbReference type="SUPFAM" id="SSF52087">
    <property type="entry name" value="CRAL/TRIO domain"/>
    <property type="match status" value="1"/>
</dbReference>
<dbReference type="GeneID" id="117137569"/>
<dbReference type="InterPro" id="IPR001251">
    <property type="entry name" value="CRAL-TRIO_dom"/>
</dbReference>
<dbReference type="GO" id="GO:1902936">
    <property type="term" value="F:phosphatidylinositol bisphosphate binding"/>
    <property type="evidence" value="ECO:0007669"/>
    <property type="project" value="TreeGrafter"/>
</dbReference>
<dbReference type="InterPro" id="IPR036273">
    <property type="entry name" value="CRAL/TRIO_N_dom_sf"/>
</dbReference>
<dbReference type="SUPFAM" id="SSF46938">
    <property type="entry name" value="CRAL/TRIO N-terminal domain"/>
    <property type="match status" value="1"/>
</dbReference>
<proteinExistence type="predicted"/>
<dbReference type="RefSeq" id="XP_033154965.1">
    <property type="nucleotide sequence ID" value="XM_033299074.1"/>
</dbReference>
<dbReference type="Gene3D" id="1.10.8.20">
    <property type="entry name" value="N-terminal domain of phosphatidylinositol transfer protein sec14p"/>
    <property type="match status" value="1"/>
</dbReference>
<dbReference type="Pfam" id="PF00650">
    <property type="entry name" value="CRAL_TRIO"/>
    <property type="match status" value="1"/>
</dbReference>
<dbReference type="GO" id="GO:0016020">
    <property type="term" value="C:membrane"/>
    <property type="evidence" value="ECO:0007669"/>
    <property type="project" value="TreeGrafter"/>
</dbReference>
<dbReference type="CDD" id="cd00170">
    <property type="entry name" value="SEC14"/>
    <property type="match status" value="1"/>
</dbReference>
<name>A0A6P8JH13_DROMA</name>
<dbReference type="Proteomes" id="UP000515162">
    <property type="component" value="Chromosome 2R"/>
</dbReference>
<reference evidence="3" key="1">
    <citation type="submission" date="2025-08" db="UniProtKB">
        <authorList>
            <consortium name="RefSeq"/>
        </authorList>
    </citation>
    <scope>IDENTIFICATION</scope>
    <source>
        <strain evidence="3">Mau12</strain>
        <tissue evidence="3">Whole Body</tissue>
    </source>
</reference>
<evidence type="ECO:0000313" key="3">
    <source>
        <dbReference type="RefSeq" id="XP_033154965.1"/>
    </source>
</evidence>
<dbReference type="PANTHER" id="PTHR10174:SF216">
    <property type="entry name" value="CRAL-TRIO DOMAIN-CONTAINING PROTEIN-RELATED"/>
    <property type="match status" value="1"/>
</dbReference>
<gene>
    <name evidence="3" type="primary">LOC117137569</name>
</gene>
<sequence>MAKIRSLEPELAEVARSQLCEDPSSMVEKIEALRTWIIEQIYLEARTDDQFLVAFLRFCRWDVEEAKKRVLFYYTYKSKERELLKGRQVDDKLIELARSGIFATLPKPIGPGGPRIHYTRMGHIEPSKHSVSDIFRFHAFRAEIEINTDDNWNIAGVVEIIDFTKIPYSLLLQFDPGMFKRMNAFLEHGIPANLVATHIVNASRETQFVLGLVRNVMKQKELLHIHSTVASLRKAIGLEYLPVEMGGDNGSLSDAMTRYETQLLSFSPYFTEDERYGVDEKLREASEKDRERGAPLVTDVPNDGTFRMINFD</sequence>
<dbReference type="PANTHER" id="PTHR10174">
    <property type="entry name" value="ALPHA-TOCOPHEROL TRANSFER PROTEIN-RELATED"/>
    <property type="match status" value="1"/>
</dbReference>
<dbReference type="Gene3D" id="3.40.525.10">
    <property type="entry name" value="CRAL-TRIO lipid binding domain"/>
    <property type="match status" value="1"/>
</dbReference>
<accession>A0A6P8JH13</accession>
<evidence type="ECO:0000313" key="2">
    <source>
        <dbReference type="Proteomes" id="UP000515162"/>
    </source>
</evidence>
<dbReference type="AlphaFoldDB" id="A0A6P8JH13"/>
<dbReference type="Gene3D" id="1.20.5.1200">
    <property type="entry name" value="Alpha-tocopherol transfer"/>
    <property type="match status" value="1"/>
</dbReference>
<dbReference type="InterPro" id="IPR011074">
    <property type="entry name" value="CRAL/TRIO_N_dom"/>
</dbReference>
<keyword evidence="2" id="KW-1185">Reference proteome</keyword>
<protein>
    <submittedName>
        <fullName evidence="3">Uncharacterized protein LOC117137569</fullName>
    </submittedName>
</protein>
<dbReference type="InterPro" id="IPR036865">
    <property type="entry name" value="CRAL-TRIO_dom_sf"/>
</dbReference>
<dbReference type="SMART" id="SM01100">
    <property type="entry name" value="CRAL_TRIO_N"/>
    <property type="match status" value="1"/>
</dbReference>